<dbReference type="GO" id="GO:0006145">
    <property type="term" value="P:purine nucleobase catabolic process"/>
    <property type="evidence" value="ECO:0007669"/>
    <property type="project" value="TreeGrafter"/>
</dbReference>
<dbReference type="SUPFAM" id="SSF51338">
    <property type="entry name" value="Composite domain of metallo-dependent hydrolases"/>
    <property type="match status" value="1"/>
</dbReference>
<sequence length="361" mass="39924">MSILRIPGPLDPHVHLRGMDWSHKGDFATETAAALAGGYTAVLDMPNTPPETARPEALARKRRELDCTAYCDWGVYYGAHPQGNLETFPKAFQDVVGLKIYCNPTTGFMYMRGQTREEHFAAWRDHGLVAVHAEEEEVAAVLELVDRYRIRTHFCHISTRTELDMLRAGKRKGLPISAGACPHHMFLTELDLPRLGSFGMMKPPLKTQADQDALWEALSDGLLDVVESDHAPHSLAEKQADEPAWGVPVVETTLVLLGTAVDEGRLTQDRLVQLVSTNPRRIFGIACPPDTWTDLRLGLDEPDVIAAASLHSKCGWTPFEGHRVTARIERVSIRGTLAAAGGRIKVEAGFGRPVVQQRTWT</sequence>
<evidence type="ECO:0000313" key="1">
    <source>
        <dbReference type="EMBL" id="MYD88870.1"/>
    </source>
</evidence>
<dbReference type="AlphaFoldDB" id="A0A6B1DN05"/>
<dbReference type="GO" id="GO:0005737">
    <property type="term" value="C:cytoplasm"/>
    <property type="evidence" value="ECO:0007669"/>
    <property type="project" value="TreeGrafter"/>
</dbReference>
<organism evidence="1">
    <name type="scientific">Caldilineaceae bacterium SB0662_bin_9</name>
    <dbReference type="NCBI Taxonomy" id="2605258"/>
    <lineage>
        <taxon>Bacteria</taxon>
        <taxon>Bacillati</taxon>
        <taxon>Chloroflexota</taxon>
        <taxon>Caldilineae</taxon>
        <taxon>Caldilineales</taxon>
        <taxon>Caldilineaceae</taxon>
    </lineage>
</organism>
<dbReference type="InterPro" id="IPR032466">
    <property type="entry name" value="Metal_Hydrolase"/>
</dbReference>
<dbReference type="Gene3D" id="3.20.20.140">
    <property type="entry name" value="Metal-dependent hydrolases"/>
    <property type="match status" value="1"/>
</dbReference>
<dbReference type="EMBL" id="VXPY01000008">
    <property type="protein sequence ID" value="MYD88870.1"/>
    <property type="molecule type" value="Genomic_DNA"/>
</dbReference>
<reference evidence="1" key="1">
    <citation type="submission" date="2019-09" db="EMBL/GenBank/DDBJ databases">
        <title>Characterisation of the sponge microbiome using genome-centric metagenomics.</title>
        <authorList>
            <person name="Engelberts J.P."/>
            <person name="Robbins S.J."/>
            <person name="De Goeij J.M."/>
            <person name="Aranda M."/>
            <person name="Bell S.C."/>
            <person name="Webster N.S."/>
        </authorList>
    </citation>
    <scope>NUCLEOTIDE SEQUENCE</scope>
    <source>
        <strain evidence="1">SB0662_bin_9</strain>
    </source>
</reference>
<dbReference type="PANTHER" id="PTHR43668">
    <property type="entry name" value="ALLANTOINASE"/>
    <property type="match status" value="1"/>
</dbReference>
<dbReference type="InterPro" id="IPR011059">
    <property type="entry name" value="Metal-dep_hydrolase_composite"/>
</dbReference>
<comment type="caution">
    <text evidence="1">The sequence shown here is derived from an EMBL/GenBank/DDBJ whole genome shotgun (WGS) entry which is preliminary data.</text>
</comment>
<dbReference type="PANTHER" id="PTHR43668:SF2">
    <property type="entry name" value="ALLANTOINASE"/>
    <property type="match status" value="1"/>
</dbReference>
<gene>
    <name evidence="1" type="ORF">F4Y08_00820</name>
</gene>
<keyword evidence="1" id="KW-0378">Hydrolase</keyword>
<name>A0A6B1DN05_9CHLR</name>
<accession>A0A6B1DN05</accession>
<dbReference type="SUPFAM" id="SSF51556">
    <property type="entry name" value="Metallo-dependent hydrolases"/>
    <property type="match status" value="1"/>
</dbReference>
<dbReference type="InterPro" id="IPR050138">
    <property type="entry name" value="DHOase/Allantoinase_Hydrolase"/>
</dbReference>
<proteinExistence type="predicted"/>
<protein>
    <submittedName>
        <fullName evidence="1">Amidohydrolase family protein</fullName>
    </submittedName>
</protein>
<dbReference type="GO" id="GO:0004038">
    <property type="term" value="F:allantoinase activity"/>
    <property type="evidence" value="ECO:0007669"/>
    <property type="project" value="TreeGrafter"/>
</dbReference>